<reference evidence="3 4" key="1">
    <citation type="submission" date="2021-03" db="EMBL/GenBank/DDBJ databases">
        <title>Human Oral Microbial Genomes.</title>
        <authorList>
            <person name="Johnston C.D."/>
            <person name="Chen T."/>
            <person name="Dewhirst F.E."/>
        </authorList>
    </citation>
    <scope>NUCLEOTIDE SEQUENCE [LARGE SCALE GENOMIC DNA]</scope>
    <source>
        <strain evidence="3 4">F0054</strain>
    </source>
</reference>
<dbReference type="Pfam" id="PF17262">
    <property type="entry name" value="Cas6b_C"/>
    <property type="match status" value="1"/>
</dbReference>
<dbReference type="RefSeq" id="WP_211806963.1">
    <property type="nucleotide sequence ID" value="NZ_CP072361.1"/>
</dbReference>
<name>A0ABX7XMD5_9BACT</name>
<protein>
    <recommendedName>
        <fullName evidence="5">CRISPR-associated protein Cas6 C-terminal domain-containing protein</fullName>
    </recommendedName>
</protein>
<dbReference type="InterPro" id="IPR041528">
    <property type="entry name" value="Cas6b_N"/>
</dbReference>
<feature type="domain" description="Cas6b C-terminal" evidence="1">
    <location>
        <begin position="111"/>
        <end position="219"/>
    </location>
</feature>
<dbReference type="Pfam" id="PF17955">
    <property type="entry name" value="Cas6b_N"/>
    <property type="match status" value="1"/>
</dbReference>
<evidence type="ECO:0000259" key="1">
    <source>
        <dbReference type="Pfam" id="PF17262"/>
    </source>
</evidence>
<accession>A0ABX7XMD5</accession>
<sequence>MTKIKTLTIQFDTPLRRSEIPLFRGAVISAIPSSNILFHNHDGTSLRYSYPLIQYKRIGGKAAITCIGKGVDAMEELFVNDNLGVNIGRRKVDLKIEKIKAEEIDVRMLSTPISYHIHSWLPLNGRNHLQFYSTESMIERIKILEQILIGNILSLLKGLNIFIDYQLRPVITDYTIGRPLTYKHIKLTSIDLTFTANIQLPQHIGIGKHSSIGTGIITKNNNQSITYD</sequence>
<evidence type="ECO:0008006" key="5">
    <source>
        <dbReference type="Google" id="ProtNLM"/>
    </source>
</evidence>
<dbReference type="EMBL" id="CP072361">
    <property type="protein sequence ID" value="QUB74801.1"/>
    <property type="molecule type" value="Genomic_DNA"/>
</dbReference>
<dbReference type="InterPro" id="IPR020209">
    <property type="entry name" value="Cas6b_C"/>
</dbReference>
<evidence type="ECO:0000313" key="3">
    <source>
        <dbReference type="EMBL" id="QUB74801.1"/>
    </source>
</evidence>
<keyword evidence="4" id="KW-1185">Reference proteome</keyword>
<evidence type="ECO:0000313" key="4">
    <source>
        <dbReference type="Proteomes" id="UP000682195"/>
    </source>
</evidence>
<evidence type="ECO:0000259" key="2">
    <source>
        <dbReference type="Pfam" id="PF17955"/>
    </source>
</evidence>
<gene>
    <name evidence="3" type="ORF">J5A58_04430</name>
</gene>
<proteinExistence type="predicted"/>
<feature type="domain" description="Cas6b N-terminal" evidence="2">
    <location>
        <begin position="3"/>
        <end position="103"/>
    </location>
</feature>
<organism evidence="3 4">
    <name type="scientific">Prevotella melaninogenica</name>
    <dbReference type="NCBI Taxonomy" id="28132"/>
    <lineage>
        <taxon>Bacteria</taxon>
        <taxon>Pseudomonadati</taxon>
        <taxon>Bacteroidota</taxon>
        <taxon>Bacteroidia</taxon>
        <taxon>Bacteroidales</taxon>
        <taxon>Prevotellaceae</taxon>
        <taxon>Prevotella</taxon>
    </lineage>
</organism>
<dbReference type="Proteomes" id="UP000682195">
    <property type="component" value="Chromosome 1"/>
</dbReference>